<dbReference type="Pfam" id="PF05914">
    <property type="entry name" value="RIB43A"/>
    <property type="match status" value="1"/>
</dbReference>
<keyword evidence="3" id="KW-0963">Cytoplasm</keyword>
<dbReference type="EnsemblMetazoa" id="MDOA000264-RA">
    <property type="protein sequence ID" value="MDOA000264-PA"/>
    <property type="gene ID" value="MDOA000264"/>
</dbReference>
<reference evidence="13" key="2">
    <citation type="submission" date="2025-04" db="UniProtKB">
        <authorList>
            <consortium name="RefSeq"/>
        </authorList>
    </citation>
    <scope>IDENTIFICATION</scope>
    <source>
        <strain evidence="13">Aabys</strain>
    </source>
</reference>
<dbReference type="eggNOG" id="ENOG502QWST">
    <property type="taxonomic scope" value="Eukaryota"/>
</dbReference>
<dbReference type="STRING" id="7370.A0A1I8M1D7"/>
<feature type="compositionally biased region" description="Basic and acidic residues" evidence="10">
    <location>
        <begin position="52"/>
        <end position="70"/>
    </location>
</feature>
<evidence type="ECO:0000256" key="4">
    <source>
        <dbReference type="ARBA" id="ARBA00022846"/>
    </source>
</evidence>
<organism evidence="11">
    <name type="scientific">Musca domestica</name>
    <name type="common">House fly</name>
    <dbReference type="NCBI Taxonomy" id="7370"/>
    <lineage>
        <taxon>Eukaryota</taxon>
        <taxon>Metazoa</taxon>
        <taxon>Ecdysozoa</taxon>
        <taxon>Arthropoda</taxon>
        <taxon>Hexapoda</taxon>
        <taxon>Insecta</taxon>
        <taxon>Pterygota</taxon>
        <taxon>Neoptera</taxon>
        <taxon>Endopterygota</taxon>
        <taxon>Diptera</taxon>
        <taxon>Brachycera</taxon>
        <taxon>Muscomorpha</taxon>
        <taxon>Muscoidea</taxon>
        <taxon>Muscidae</taxon>
        <taxon>Musca</taxon>
    </lineage>
</organism>
<proteinExistence type="inferred from homology"/>
<keyword evidence="6" id="KW-0969">Cilium</keyword>
<dbReference type="PANTHER" id="PTHR14517:SF6">
    <property type="entry name" value="RE41410P"/>
    <property type="match status" value="1"/>
</dbReference>
<evidence type="ECO:0000256" key="6">
    <source>
        <dbReference type="ARBA" id="ARBA00023069"/>
    </source>
</evidence>
<comment type="subcellular location">
    <subcellularLocation>
        <location evidence="1">Cytoplasm</location>
        <location evidence="1">Cytoskeleton</location>
        <location evidence="1">Flagellum axoneme</location>
    </subcellularLocation>
</comment>
<dbReference type="VEuPathDB" id="VectorBase:MDOA000264"/>
<accession>A0A1I8M1D7</accession>
<keyword evidence="7" id="KW-0206">Cytoskeleton</keyword>
<keyword evidence="5" id="KW-0175">Coiled coil</keyword>
<evidence type="ECO:0000256" key="9">
    <source>
        <dbReference type="ARBA" id="ARBA00046435"/>
    </source>
</evidence>
<dbReference type="VEuPathDB" id="VectorBase:MDOMA2_020668"/>
<evidence type="ECO:0000313" key="12">
    <source>
        <dbReference type="Proteomes" id="UP001652621"/>
    </source>
</evidence>
<evidence type="ECO:0000256" key="2">
    <source>
        <dbReference type="ARBA" id="ARBA00006875"/>
    </source>
</evidence>
<dbReference type="InterPro" id="IPR008805">
    <property type="entry name" value="RIB43A"/>
</dbReference>
<feature type="region of interest" description="Disordered" evidence="10">
    <location>
        <begin position="52"/>
        <end position="71"/>
    </location>
</feature>
<dbReference type="OrthoDB" id="429119at2759"/>
<dbReference type="Proteomes" id="UP001652621">
    <property type="component" value="Unplaced"/>
</dbReference>
<keyword evidence="12" id="KW-1185">Reference proteome</keyword>
<feature type="region of interest" description="Disordered" evidence="10">
    <location>
        <begin position="110"/>
        <end position="130"/>
    </location>
</feature>
<feature type="compositionally biased region" description="Polar residues" evidence="10">
    <location>
        <begin position="1"/>
        <end position="10"/>
    </location>
</feature>
<name>A0A1I8M1D7_MUSDO</name>
<dbReference type="GeneID" id="101898129"/>
<evidence type="ECO:0000256" key="10">
    <source>
        <dbReference type="SAM" id="MobiDB-lite"/>
    </source>
</evidence>
<dbReference type="RefSeq" id="XP_005179848.1">
    <property type="nucleotide sequence ID" value="XM_005179791.2"/>
</dbReference>
<feature type="region of interest" description="Disordered" evidence="10">
    <location>
        <begin position="1"/>
        <end position="24"/>
    </location>
</feature>
<evidence type="ECO:0000313" key="11">
    <source>
        <dbReference type="EnsemblMetazoa" id="MDOA000264-PA"/>
    </source>
</evidence>
<comment type="subunit">
    <text evidence="9">Microtubule inner protein component of sperm flagellar doublet microtubules.</text>
</comment>
<dbReference type="AlphaFoldDB" id="A0A1I8M1D7"/>
<protein>
    <submittedName>
        <fullName evidence="13">RIB43A-like with coiled-coils protein 2</fullName>
    </submittedName>
</protein>
<comment type="similarity">
    <text evidence="2">Belongs to the RIB43A family.</text>
</comment>
<keyword evidence="4" id="KW-0282">Flagellum</keyword>
<evidence type="ECO:0000313" key="13">
    <source>
        <dbReference type="RefSeq" id="XP_005179848.1"/>
    </source>
</evidence>
<evidence type="ECO:0000256" key="8">
    <source>
        <dbReference type="ARBA" id="ARBA00023273"/>
    </source>
</evidence>
<evidence type="ECO:0000256" key="7">
    <source>
        <dbReference type="ARBA" id="ARBA00023212"/>
    </source>
</evidence>
<feature type="compositionally biased region" description="Basic and acidic residues" evidence="10">
    <location>
        <begin position="110"/>
        <end position="121"/>
    </location>
</feature>
<keyword evidence="8" id="KW-0966">Cell projection</keyword>
<sequence length="380" mass="46347">MAQSFMTQADLNEATKLQKRQQFEEERKKRIFNAKQRLYGLDIPTIERQIAEKNKTRQLEQERERRHEEQTEMMQKIIHAKELEMEKRKRLAESDLNFYRCRFQNKEQRREFDLNDPEGMKKSKPARNADDDITLGISSAQIFLGEDLGHRERQRRQRDQQRAWLDQQIAERKQAENARLQSDRVLQESIQSRDQRLEEMAKSERKTRNQILDSIQQYNNELARRKRDERLRQQKQKAEDDLAEIYNMLSSDMLTENPNVAQSRTHPNKKIAFMYRGMTPEELKDFRRDQQQQMVERKKHETEQQLMDKQWEQYALNMDRELQLKDKEMERRRQKEYAKVLEENDRLAREQKLQKDLNDQIMLSNRVTQEFYDKFNTTTR</sequence>
<reference evidence="11" key="1">
    <citation type="submission" date="2020-05" db="UniProtKB">
        <authorList>
            <consortium name="EnsemblMetazoa"/>
        </authorList>
    </citation>
    <scope>IDENTIFICATION</scope>
    <source>
        <strain evidence="11">Aabys</strain>
    </source>
</reference>
<evidence type="ECO:0000256" key="3">
    <source>
        <dbReference type="ARBA" id="ARBA00022490"/>
    </source>
</evidence>
<gene>
    <name evidence="11" type="primary">101898129</name>
    <name evidence="13" type="synonym">LOC101898129</name>
</gene>
<dbReference type="KEGG" id="mde:101898129"/>
<evidence type="ECO:0000256" key="5">
    <source>
        <dbReference type="ARBA" id="ARBA00023054"/>
    </source>
</evidence>
<evidence type="ECO:0000256" key="1">
    <source>
        <dbReference type="ARBA" id="ARBA00004611"/>
    </source>
</evidence>
<dbReference type="PANTHER" id="PTHR14517">
    <property type="entry name" value="RIB43A-RELATED"/>
    <property type="match status" value="1"/>
</dbReference>